<dbReference type="AlphaFoldDB" id="J9G6R3"/>
<name>J9G6R3_9ZZZZ</name>
<gene>
    <name evidence="1" type="ORF">EVA_08949</name>
</gene>
<dbReference type="EMBL" id="AMCI01002352">
    <property type="protein sequence ID" value="EJX02947.1"/>
    <property type="molecule type" value="Genomic_DNA"/>
</dbReference>
<reference evidence="1" key="1">
    <citation type="journal article" date="2012" name="PLoS ONE">
        <title>Gene sets for utilization of primary and secondary nutrition supplies in the distal gut of endangered iberian lynx.</title>
        <authorList>
            <person name="Alcaide M."/>
            <person name="Messina E."/>
            <person name="Richter M."/>
            <person name="Bargiela R."/>
            <person name="Peplies J."/>
            <person name="Huws S.A."/>
            <person name="Newbold C.J."/>
            <person name="Golyshin P.N."/>
            <person name="Simon M.A."/>
            <person name="Lopez G."/>
            <person name="Yakimov M.M."/>
            <person name="Ferrer M."/>
        </authorList>
    </citation>
    <scope>NUCLEOTIDE SEQUENCE</scope>
</reference>
<proteinExistence type="predicted"/>
<accession>J9G6R3</accession>
<organism evidence="1">
    <name type="scientific">gut metagenome</name>
    <dbReference type="NCBI Taxonomy" id="749906"/>
    <lineage>
        <taxon>unclassified sequences</taxon>
        <taxon>metagenomes</taxon>
        <taxon>organismal metagenomes</taxon>
    </lineage>
</organism>
<protein>
    <submittedName>
        <fullName evidence="1">Uncharacterized protein</fullName>
    </submittedName>
</protein>
<evidence type="ECO:0000313" key="1">
    <source>
        <dbReference type="EMBL" id="EJX02947.1"/>
    </source>
</evidence>
<sequence length="34" mass="3635">MIDGANLQKYFHPEALLANKSFQSVRLPACSGAG</sequence>
<comment type="caution">
    <text evidence="1">The sequence shown here is derived from an EMBL/GenBank/DDBJ whole genome shotgun (WGS) entry which is preliminary data.</text>
</comment>